<reference evidence="2 3" key="1">
    <citation type="journal article" date="2022" name="Front. Microbiol.">
        <title>High genomic differentiation and limited gene flow indicate recent cryptic speciation within the genus Laspinema (cyanobacteria).</title>
        <authorList>
            <person name="Stanojkovic A."/>
            <person name="Skoupy S."/>
            <person name="Skaloud P."/>
            <person name="Dvorak P."/>
        </authorList>
    </citation>
    <scope>NUCLEOTIDE SEQUENCE [LARGE SCALE GENOMIC DNA]</scope>
    <source>
        <strain evidence="2 3">D3b</strain>
    </source>
</reference>
<dbReference type="Gene3D" id="3.55.50.10">
    <property type="entry name" value="Baseplate protein-like domains"/>
    <property type="match status" value="1"/>
</dbReference>
<dbReference type="RefSeq" id="WP_261237199.1">
    <property type="nucleotide sequence ID" value="NZ_JAMXFA010000049.1"/>
</dbReference>
<evidence type="ECO:0000313" key="3">
    <source>
        <dbReference type="Proteomes" id="UP001525961"/>
    </source>
</evidence>
<dbReference type="InterPro" id="IPR006531">
    <property type="entry name" value="Gp5/Vgr_OB"/>
</dbReference>
<feature type="domain" description="Gp5/Type VI secretion system Vgr protein OB-fold" evidence="1">
    <location>
        <begin position="382"/>
        <end position="455"/>
    </location>
</feature>
<dbReference type="InterPro" id="IPR047702">
    <property type="entry name" value="VgrG-rel"/>
</dbReference>
<dbReference type="SUPFAM" id="SSF69255">
    <property type="entry name" value="gp5 N-terminal domain-like"/>
    <property type="match status" value="1"/>
</dbReference>
<dbReference type="NCBIfam" id="NF033848">
    <property type="entry name" value="VgrG_rel"/>
    <property type="match status" value="1"/>
</dbReference>
<dbReference type="Proteomes" id="UP001525961">
    <property type="component" value="Unassembled WGS sequence"/>
</dbReference>
<name>A0ABT2NEP5_9CYAN</name>
<dbReference type="SUPFAM" id="SSF69279">
    <property type="entry name" value="Phage tail proteins"/>
    <property type="match status" value="1"/>
</dbReference>
<proteinExistence type="predicted"/>
<comment type="caution">
    <text evidence="2">The sequence shown here is derived from an EMBL/GenBank/DDBJ whole genome shotgun (WGS) entry which is preliminary data.</text>
</comment>
<gene>
    <name evidence="2" type="ORF">NG792_24830</name>
</gene>
<dbReference type="InterPro" id="IPR037026">
    <property type="entry name" value="Vgr_OB-fold_dom_sf"/>
</dbReference>
<dbReference type="Pfam" id="PF04717">
    <property type="entry name" value="Phage_base_V"/>
    <property type="match status" value="1"/>
</dbReference>
<protein>
    <submittedName>
        <fullName evidence="2">VgrG-related protein</fullName>
    </submittedName>
</protein>
<dbReference type="EMBL" id="JAMXFA010000049">
    <property type="protein sequence ID" value="MCT7980956.1"/>
    <property type="molecule type" value="Genomic_DNA"/>
</dbReference>
<accession>A0ABT2NEP5</accession>
<sequence>MTAISYLAQPSLTIDGTEASEKLRADIIEISVEESLHQPGMFTLMINNDYFPGIGKPWGHEKLFAIGKPIEIGFSSSTTEAPEFSKGQTTANLFKGEITSIECSFTQTSEATMLIRGYDVGHRLHRGRYNRSFQNMSDTDILKKVIKEVGISSGTVDSSGSPHDYVFQENQTNMEFLRERATRNGFELFVQDGKLNFRKPKAGSTLELKWLQDIHSFRVRVSSTEQVSAVEVRGWDYKLKKPIVSKANSATVLTKTDYQEGEKTSSAFNGQPAKATMIVVDKPVFSNKEADTIAQSLCNELGGEFVQADGVAEGNPDIRTGKVVQFADMGKYSGKYYITEARHLYQQGIYTTEFSVRGLRSDDISTTVAPESRLEPGQTMMVGVVSNNNDPDGLGRVRVKFPTLTEEHESNWARVVAIGAGLNRGFDCLPEVNDEVLVAFEHGDIHRPYIIGGVWNGKDKPPEKVAESVVGGKVRLRTIKTRLGHKLQFVEEDKGSSKKGIYIETVDGDKHKLHLNDTDKKIEMKTSGAHYLLLDDKKKKLEAKTNGGHTVLMDDNGSKKIDVTSVGDMNVKTGSSGKTRTLKVDAGEIQVTGMTKILLKVGPNSIEISNSGIKIDALKVDVLGKTGVEIKSPLKVEISGATQVNVQSAAQVGIKAGASLTAQAGGSLGLQAGGSLSGQAAGSVSFTSGGAASITAGAAFQVTAGASAGILAPLIRLNC</sequence>
<dbReference type="Pfam" id="PF05954">
    <property type="entry name" value="Phage_GPD"/>
    <property type="match status" value="1"/>
</dbReference>
<keyword evidence="3" id="KW-1185">Reference proteome</keyword>
<dbReference type="Gene3D" id="2.40.50.230">
    <property type="entry name" value="Gp5 N-terminal domain"/>
    <property type="match status" value="1"/>
</dbReference>
<evidence type="ECO:0000259" key="1">
    <source>
        <dbReference type="Pfam" id="PF04717"/>
    </source>
</evidence>
<evidence type="ECO:0000313" key="2">
    <source>
        <dbReference type="EMBL" id="MCT7980956.1"/>
    </source>
</evidence>
<organism evidence="2 3">
    <name type="scientific">Laspinema olomoucense D3b</name>
    <dbReference type="NCBI Taxonomy" id="2953688"/>
    <lineage>
        <taxon>Bacteria</taxon>
        <taxon>Bacillati</taxon>
        <taxon>Cyanobacteriota</taxon>
        <taxon>Cyanophyceae</taxon>
        <taxon>Oscillatoriophycideae</taxon>
        <taxon>Oscillatoriales</taxon>
        <taxon>Laspinemataceae</taxon>
        <taxon>Laspinema</taxon>
        <taxon>Laspinema olomoucense</taxon>
    </lineage>
</organism>